<keyword evidence="4" id="KW-0456">Lyase</keyword>
<dbReference type="SUPFAM" id="SSF110581">
    <property type="entry name" value="Indigoidine synthase A-like"/>
    <property type="match status" value="1"/>
</dbReference>
<dbReference type="PANTHER" id="PTHR42909:SF1">
    <property type="entry name" value="CARBOHYDRATE KINASE PFKB DOMAIN-CONTAINING PROTEIN"/>
    <property type="match status" value="1"/>
</dbReference>
<dbReference type="InterPro" id="IPR007342">
    <property type="entry name" value="PsuG"/>
</dbReference>
<dbReference type="InterPro" id="IPR022830">
    <property type="entry name" value="Indigdn_synthA-like"/>
</dbReference>
<evidence type="ECO:0000256" key="4">
    <source>
        <dbReference type="ARBA" id="ARBA00023239"/>
    </source>
</evidence>
<reference evidence="6" key="1">
    <citation type="submission" date="2021-05" db="EMBL/GenBank/DDBJ databases">
        <authorList>
            <person name="Alioto T."/>
            <person name="Alioto T."/>
            <person name="Gomez Garrido J."/>
        </authorList>
    </citation>
    <scope>NUCLEOTIDE SEQUENCE</scope>
</reference>
<dbReference type="Pfam" id="PF04227">
    <property type="entry name" value="Indigoidine_A"/>
    <property type="match status" value="1"/>
</dbReference>
<evidence type="ECO:0000256" key="2">
    <source>
        <dbReference type="ARBA" id="ARBA00022801"/>
    </source>
</evidence>
<accession>A0A8D8LSI4</accession>
<evidence type="ECO:0000256" key="1">
    <source>
        <dbReference type="ARBA" id="ARBA00022723"/>
    </source>
</evidence>
<sequence>MIIFKTFKCLKQCRSSRSVRKFHSSLIDIHPEVQNAFQKNLPVLSLESTILTHGMPYPHNVSTAIEVQNIARHQGAVPATIAIIEGRIKVGLDDNQIEQLGHPKNANKTVKTSRRDLPCVLSQVEIVWGYDSVRNSSDLQPAKGHPTEHYGGISWCQEYIGYRTHPGVLGNPGCLCGYVWSHKNISFLLHCTKSVRSTLSCGHY</sequence>
<dbReference type="PANTHER" id="PTHR42909">
    <property type="entry name" value="ZGC:136858"/>
    <property type="match status" value="1"/>
</dbReference>
<dbReference type="AlphaFoldDB" id="A0A8D8LSI4"/>
<dbReference type="GO" id="GO:0004730">
    <property type="term" value="F:pseudouridylate synthase activity"/>
    <property type="evidence" value="ECO:0007669"/>
    <property type="project" value="InterPro"/>
</dbReference>
<dbReference type="GO" id="GO:0046872">
    <property type="term" value="F:metal ion binding"/>
    <property type="evidence" value="ECO:0007669"/>
    <property type="project" value="UniProtKB-KW"/>
</dbReference>
<protein>
    <submittedName>
        <fullName evidence="6">Pseudouridine-5'-phosphate glycosidase</fullName>
    </submittedName>
</protein>
<keyword evidence="2" id="KW-0378">Hydrolase</keyword>
<evidence type="ECO:0000256" key="3">
    <source>
        <dbReference type="ARBA" id="ARBA00023211"/>
    </source>
</evidence>
<dbReference type="GO" id="GO:0016798">
    <property type="term" value="F:hydrolase activity, acting on glycosyl bonds"/>
    <property type="evidence" value="ECO:0007669"/>
    <property type="project" value="UniProtKB-KW"/>
</dbReference>
<dbReference type="EMBL" id="HBUF01019870">
    <property type="protein sequence ID" value="CAG6610842.1"/>
    <property type="molecule type" value="Transcribed_RNA"/>
</dbReference>
<dbReference type="GO" id="GO:0005737">
    <property type="term" value="C:cytoplasm"/>
    <property type="evidence" value="ECO:0007669"/>
    <property type="project" value="TreeGrafter"/>
</dbReference>
<keyword evidence="5 6" id="KW-0326">Glycosidase</keyword>
<organism evidence="6">
    <name type="scientific">Cacopsylla melanoneura</name>
    <dbReference type="NCBI Taxonomy" id="428564"/>
    <lineage>
        <taxon>Eukaryota</taxon>
        <taxon>Metazoa</taxon>
        <taxon>Ecdysozoa</taxon>
        <taxon>Arthropoda</taxon>
        <taxon>Hexapoda</taxon>
        <taxon>Insecta</taxon>
        <taxon>Pterygota</taxon>
        <taxon>Neoptera</taxon>
        <taxon>Paraneoptera</taxon>
        <taxon>Hemiptera</taxon>
        <taxon>Sternorrhyncha</taxon>
        <taxon>Psylloidea</taxon>
        <taxon>Psyllidae</taxon>
        <taxon>Psyllinae</taxon>
        <taxon>Cacopsylla</taxon>
    </lineage>
</organism>
<dbReference type="Gene3D" id="3.40.1790.10">
    <property type="entry name" value="Indigoidine synthase domain"/>
    <property type="match status" value="1"/>
</dbReference>
<evidence type="ECO:0000313" key="6">
    <source>
        <dbReference type="EMBL" id="CAG6610842.1"/>
    </source>
</evidence>
<keyword evidence="1" id="KW-0479">Metal-binding</keyword>
<proteinExistence type="predicted"/>
<evidence type="ECO:0000256" key="5">
    <source>
        <dbReference type="ARBA" id="ARBA00023295"/>
    </source>
</evidence>
<name>A0A8D8LSI4_9HEMI</name>
<keyword evidence="3" id="KW-0464">Manganese</keyword>